<proteinExistence type="inferred from homology"/>
<dbReference type="EMBL" id="JBEWLZ010000004">
    <property type="protein sequence ID" value="MET1489976.1"/>
    <property type="molecule type" value="Genomic_DNA"/>
</dbReference>
<gene>
    <name evidence="2" type="ORF">ABVT11_09070</name>
</gene>
<reference evidence="2 3" key="1">
    <citation type="submission" date="2024-07" db="EMBL/GenBank/DDBJ databases">
        <title>Uliginosibacterium paludis KCTC:42655.</title>
        <authorList>
            <person name="Kim M.K."/>
        </authorList>
    </citation>
    <scope>NUCLEOTIDE SEQUENCE [LARGE SCALE GENOMIC DNA]</scope>
    <source>
        <strain evidence="2 3">KCTC 42655</strain>
    </source>
</reference>
<dbReference type="InterPro" id="IPR012349">
    <property type="entry name" value="Split_barrel_FMN-bd"/>
</dbReference>
<keyword evidence="3" id="KW-1185">Reference proteome</keyword>
<dbReference type="RefSeq" id="WP_345923353.1">
    <property type="nucleotide sequence ID" value="NZ_JBDIVF010000001.1"/>
</dbReference>
<protein>
    <recommendedName>
        <fullName evidence="1">UPF0306 protein ABVT11_09070</fullName>
    </recommendedName>
</protein>
<dbReference type="HAMAP" id="MF_00764">
    <property type="entry name" value="UPF0306"/>
    <property type="match status" value="1"/>
</dbReference>
<organism evidence="2 3">
    <name type="scientific">Uliginosibacterium paludis</name>
    <dbReference type="NCBI Taxonomy" id="1615952"/>
    <lineage>
        <taxon>Bacteria</taxon>
        <taxon>Pseudomonadati</taxon>
        <taxon>Pseudomonadota</taxon>
        <taxon>Betaproteobacteria</taxon>
        <taxon>Rhodocyclales</taxon>
        <taxon>Zoogloeaceae</taxon>
        <taxon>Uliginosibacterium</taxon>
    </lineage>
</organism>
<evidence type="ECO:0000313" key="2">
    <source>
        <dbReference type="EMBL" id="MET1489976.1"/>
    </source>
</evidence>
<dbReference type="InterPro" id="IPR011194">
    <property type="entry name" value="UPF0306"/>
</dbReference>
<evidence type="ECO:0000256" key="1">
    <source>
        <dbReference type="HAMAP-Rule" id="MF_00764"/>
    </source>
</evidence>
<comment type="similarity">
    <text evidence="1">Belongs to the UPF0306 family.</text>
</comment>
<name>A0ABV2CPY3_9RHOO</name>
<sequence length="147" mass="16328">MHPIPSVIARFIRENHVLSLATILDGRPWAASCFYAFDEDGARLIVLTEPSTRHGLAMHANQEVAGTIAGQPQVITDIQGIQFRAHASLLSNGAATDARQLYCRRHPAARLKPAPVWQLLLAELKFTDNSLVFGRKTLWQRETESDS</sequence>
<dbReference type="SUPFAM" id="SSF50475">
    <property type="entry name" value="FMN-binding split barrel"/>
    <property type="match status" value="1"/>
</dbReference>
<accession>A0ABV2CPY3</accession>
<evidence type="ECO:0000313" key="3">
    <source>
        <dbReference type="Proteomes" id="UP001548590"/>
    </source>
</evidence>
<dbReference type="Proteomes" id="UP001548590">
    <property type="component" value="Unassembled WGS sequence"/>
</dbReference>
<dbReference type="PIRSF" id="PIRSF009554">
    <property type="entry name" value="UCP009554"/>
    <property type="match status" value="1"/>
</dbReference>
<dbReference type="Gene3D" id="2.30.110.10">
    <property type="entry name" value="Electron Transport, Fmn-binding Protein, Chain A"/>
    <property type="match status" value="1"/>
</dbReference>
<comment type="caution">
    <text evidence="2">The sequence shown here is derived from an EMBL/GenBank/DDBJ whole genome shotgun (WGS) entry which is preliminary data.</text>
</comment>